<dbReference type="RefSeq" id="WP_186975918.1">
    <property type="nucleotide sequence ID" value="NZ_JACOOH010000004.1"/>
</dbReference>
<protein>
    <submittedName>
        <fullName evidence="2">Carboxypeptidase-like regulatory domain-containing protein</fullName>
    </submittedName>
</protein>
<feature type="chain" id="PRO_5047369281" evidence="1">
    <location>
        <begin position="27"/>
        <end position="135"/>
    </location>
</feature>
<feature type="signal peptide" evidence="1">
    <location>
        <begin position="1"/>
        <end position="26"/>
    </location>
</feature>
<dbReference type="SUPFAM" id="SSF49464">
    <property type="entry name" value="Carboxypeptidase regulatory domain-like"/>
    <property type="match status" value="1"/>
</dbReference>
<keyword evidence="1" id="KW-0732">Signal</keyword>
<organism evidence="2 3">
    <name type="scientific">Butyricimonas hominis</name>
    <dbReference type="NCBI Taxonomy" id="2763032"/>
    <lineage>
        <taxon>Bacteria</taxon>
        <taxon>Pseudomonadati</taxon>
        <taxon>Bacteroidota</taxon>
        <taxon>Bacteroidia</taxon>
        <taxon>Bacteroidales</taxon>
        <taxon>Odoribacteraceae</taxon>
        <taxon>Butyricimonas</taxon>
    </lineage>
</organism>
<dbReference type="InterPro" id="IPR008969">
    <property type="entry name" value="CarboxyPept-like_regulatory"/>
</dbReference>
<proteinExistence type="predicted"/>
<comment type="caution">
    <text evidence="2">The sequence shown here is derived from an EMBL/GenBank/DDBJ whole genome shotgun (WGS) entry which is preliminary data.</text>
</comment>
<gene>
    <name evidence="2" type="ORF">H8S64_09665</name>
</gene>
<evidence type="ECO:0000313" key="3">
    <source>
        <dbReference type="Proteomes" id="UP000646484"/>
    </source>
</evidence>
<dbReference type="EMBL" id="JACOOH010000004">
    <property type="protein sequence ID" value="MBC5621365.1"/>
    <property type="molecule type" value="Genomic_DNA"/>
</dbReference>
<evidence type="ECO:0000313" key="2">
    <source>
        <dbReference type="EMBL" id="MBC5621365.1"/>
    </source>
</evidence>
<dbReference type="Pfam" id="PF13715">
    <property type="entry name" value="CarbopepD_reg_2"/>
    <property type="match status" value="1"/>
</dbReference>
<accession>A0ABR7D0B8</accession>
<name>A0ABR7D0B8_9BACT</name>
<dbReference type="Proteomes" id="UP000646484">
    <property type="component" value="Unassembled WGS sequence"/>
</dbReference>
<sequence length="135" mass="14853">MKTKTFIRKATMLFTLLLGISLITMAVDQQFKVTGKVTNAQGEPIAGATVKIKGTNTGAITDAEGNYTIYVTSKNVLEFSFIGMQTQKVQVKNQTVINVILQGEISKKSPQLQNQQTIPNTTLNYTKEQIIKSII</sequence>
<evidence type="ECO:0000256" key="1">
    <source>
        <dbReference type="SAM" id="SignalP"/>
    </source>
</evidence>
<keyword evidence="3" id="KW-1185">Reference proteome</keyword>
<dbReference type="Gene3D" id="2.60.40.1120">
    <property type="entry name" value="Carboxypeptidase-like, regulatory domain"/>
    <property type="match status" value="1"/>
</dbReference>
<reference evidence="2 3" key="1">
    <citation type="submission" date="2020-08" db="EMBL/GenBank/DDBJ databases">
        <title>Genome public.</title>
        <authorList>
            <person name="Liu C."/>
            <person name="Sun Q."/>
        </authorList>
    </citation>
    <scope>NUCLEOTIDE SEQUENCE [LARGE SCALE GENOMIC DNA]</scope>
    <source>
        <strain evidence="2 3">NSJ-56</strain>
    </source>
</reference>